<dbReference type="Gene3D" id="1.10.287.130">
    <property type="match status" value="1"/>
</dbReference>
<dbReference type="GO" id="GO:0000155">
    <property type="term" value="F:phosphorelay sensor kinase activity"/>
    <property type="evidence" value="ECO:0007669"/>
    <property type="project" value="InterPro"/>
</dbReference>
<dbReference type="EMBL" id="FNDX01000015">
    <property type="protein sequence ID" value="SDJ32575.1"/>
    <property type="molecule type" value="Genomic_DNA"/>
</dbReference>
<keyword evidence="6 11" id="KW-0418">Kinase</keyword>
<keyword evidence="7" id="KW-0067">ATP-binding</keyword>
<organism evidence="11 12">
    <name type="scientific">Paenibacillus typhae</name>
    <dbReference type="NCBI Taxonomy" id="1174501"/>
    <lineage>
        <taxon>Bacteria</taxon>
        <taxon>Bacillati</taxon>
        <taxon>Bacillota</taxon>
        <taxon>Bacilli</taxon>
        <taxon>Bacillales</taxon>
        <taxon>Paenibacillaceae</taxon>
        <taxon>Paenibacillus</taxon>
    </lineage>
</organism>
<feature type="transmembrane region" description="Helical" evidence="9">
    <location>
        <begin position="108"/>
        <end position="130"/>
    </location>
</feature>
<dbReference type="EC" id="2.7.13.3" evidence="2"/>
<evidence type="ECO:0000256" key="9">
    <source>
        <dbReference type="SAM" id="Phobius"/>
    </source>
</evidence>
<dbReference type="SMART" id="SM00388">
    <property type="entry name" value="HisKA"/>
    <property type="match status" value="1"/>
</dbReference>
<evidence type="ECO:0000256" key="3">
    <source>
        <dbReference type="ARBA" id="ARBA00022553"/>
    </source>
</evidence>
<comment type="catalytic activity">
    <reaction evidence="1">
        <text>ATP + protein L-histidine = ADP + protein N-phospho-L-histidine.</text>
        <dbReference type="EC" id="2.7.13.3"/>
    </reaction>
</comment>
<feature type="transmembrane region" description="Helical" evidence="9">
    <location>
        <begin position="142"/>
        <end position="163"/>
    </location>
</feature>
<evidence type="ECO:0000256" key="8">
    <source>
        <dbReference type="ARBA" id="ARBA00023012"/>
    </source>
</evidence>
<accession>A0A1G8SUY6</accession>
<evidence type="ECO:0000256" key="7">
    <source>
        <dbReference type="ARBA" id="ARBA00022840"/>
    </source>
</evidence>
<dbReference type="SUPFAM" id="SSF55874">
    <property type="entry name" value="ATPase domain of HSP90 chaperone/DNA topoisomerase II/histidine kinase"/>
    <property type="match status" value="1"/>
</dbReference>
<dbReference type="Gene3D" id="3.30.565.10">
    <property type="entry name" value="Histidine kinase-like ATPase, C-terminal domain"/>
    <property type="match status" value="1"/>
</dbReference>
<keyword evidence="3" id="KW-0597">Phosphoprotein</keyword>
<feature type="domain" description="Histidine kinase" evidence="10">
    <location>
        <begin position="357"/>
        <end position="562"/>
    </location>
</feature>
<gene>
    <name evidence="11" type="ORF">SAMN05216192_11554</name>
</gene>
<evidence type="ECO:0000256" key="5">
    <source>
        <dbReference type="ARBA" id="ARBA00022741"/>
    </source>
</evidence>
<dbReference type="InterPro" id="IPR004358">
    <property type="entry name" value="Sig_transdc_His_kin-like_C"/>
</dbReference>
<keyword evidence="9" id="KW-0812">Transmembrane</keyword>
<dbReference type="Proteomes" id="UP000199050">
    <property type="component" value="Unassembled WGS sequence"/>
</dbReference>
<keyword evidence="9" id="KW-0472">Membrane</keyword>
<dbReference type="Pfam" id="PF02518">
    <property type="entry name" value="HATPase_c"/>
    <property type="match status" value="1"/>
</dbReference>
<dbReference type="CDD" id="cd00082">
    <property type="entry name" value="HisKA"/>
    <property type="match status" value="1"/>
</dbReference>
<dbReference type="PRINTS" id="PR00344">
    <property type="entry name" value="BCTRLSENSOR"/>
</dbReference>
<feature type="transmembrane region" description="Helical" evidence="9">
    <location>
        <begin position="12"/>
        <end position="29"/>
    </location>
</feature>
<keyword evidence="12" id="KW-1185">Reference proteome</keyword>
<dbReference type="InterPro" id="IPR036890">
    <property type="entry name" value="HATPase_C_sf"/>
</dbReference>
<sequence length="569" mass="63500">MIAIIEEIKDILLQISAAGSFLLVFQWWLDQGQMTRRNSRLPDDLSLLVIGCALSVAVCTILSSSLAGGVYLNLAVLPAFIGILYAPFRSGLSLAAFFLLSTALSSEPAGLSAIIINSGALLYPLLFGLARPFKQAKCLEKVMLLWAVLFPCMFFIVMVPNMQKIREAQTFNSEVILVTAYLFVAVITGALLIFCIETAWDKVLVKEKMEGLSERFMWESKKLEQVTDIVQLNIMSMNELGYITELNEFMLKLIRRHYPDYTRELILSRQAALLFADCVDKQTYMQLKAIFNNKQRSNAKINCGDYIYQVYTAPVQQGSGFPDGVVMIVQDVTEEEKIRTELDHAERLTLVGQMAAGITHEIRNPMAVVRGFLQLMREKSPEELDSYYQIVMDELDRANGIIDDFLSLAQSRVSDKELVQLHHIIEELSPLIWADANLRGQSVELNTAPALPLLRLNVREVKQLILNLARNGMEAMEAKGVLTLETRVNNSNIELVIRDTGSGIAQDKIVNLFTNFYTTKTQGTGLGLPLCLSIVERHNGSIRVDSTVGEGTAFTIVLPFEVAEDNLVG</sequence>
<feature type="transmembrane region" description="Helical" evidence="9">
    <location>
        <begin position="70"/>
        <end position="88"/>
    </location>
</feature>
<keyword evidence="4" id="KW-0808">Transferase</keyword>
<keyword evidence="5" id="KW-0547">Nucleotide-binding</keyword>
<feature type="transmembrane region" description="Helical" evidence="9">
    <location>
        <begin position="45"/>
        <end position="63"/>
    </location>
</feature>
<dbReference type="InterPro" id="IPR005467">
    <property type="entry name" value="His_kinase_dom"/>
</dbReference>
<dbReference type="PANTHER" id="PTHR43065:SF46">
    <property type="entry name" value="C4-DICARBOXYLATE TRANSPORT SENSOR PROTEIN DCTB"/>
    <property type="match status" value="1"/>
</dbReference>
<dbReference type="SMART" id="SM00387">
    <property type="entry name" value="HATPase_c"/>
    <property type="match status" value="1"/>
</dbReference>
<evidence type="ECO:0000256" key="4">
    <source>
        <dbReference type="ARBA" id="ARBA00022679"/>
    </source>
</evidence>
<feature type="transmembrane region" description="Helical" evidence="9">
    <location>
        <begin position="175"/>
        <end position="200"/>
    </location>
</feature>
<keyword evidence="8" id="KW-0902">Two-component regulatory system</keyword>
<dbReference type="InterPro" id="IPR036097">
    <property type="entry name" value="HisK_dim/P_sf"/>
</dbReference>
<protein>
    <recommendedName>
        <fullName evidence="2">histidine kinase</fullName>
        <ecNumber evidence="2">2.7.13.3</ecNumber>
    </recommendedName>
</protein>
<evidence type="ECO:0000256" key="2">
    <source>
        <dbReference type="ARBA" id="ARBA00012438"/>
    </source>
</evidence>
<proteinExistence type="predicted"/>
<dbReference type="Gene3D" id="3.30.450.20">
    <property type="entry name" value="PAS domain"/>
    <property type="match status" value="1"/>
</dbReference>
<evidence type="ECO:0000313" key="12">
    <source>
        <dbReference type="Proteomes" id="UP000199050"/>
    </source>
</evidence>
<evidence type="ECO:0000256" key="1">
    <source>
        <dbReference type="ARBA" id="ARBA00000085"/>
    </source>
</evidence>
<dbReference type="PANTHER" id="PTHR43065">
    <property type="entry name" value="SENSOR HISTIDINE KINASE"/>
    <property type="match status" value="1"/>
</dbReference>
<evidence type="ECO:0000259" key="10">
    <source>
        <dbReference type="PROSITE" id="PS50109"/>
    </source>
</evidence>
<dbReference type="GO" id="GO:0005524">
    <property type="term" value="F:ATP binding"/>
    <property type="evidence" value="ECO:0007669"/>
    <property type="project" value="UniProtKB-KW"/>
</dbReference>
<dbReference type="PROSITE" id="PS50109">
    <property type="entry name" value="HIS_KIN"/>
    <property type="match status" value="1"/>
</dbReference>
<evidence type="ECO:0000256" key="6">
    <source>
        <dbReference type="ARBA" id="ARBA00022777"/>
    </source>
</evidence>
<keyword evidence="9" id="KW-1133">Transmembrane helix</keyword>
<dbReference type="STRING" id="1174501.SAMN05216192_11554"/>
<dbReference type="InterPro" id="IPR003661">
    <property type="entry name" value="HisK_dim/P_dom"/>
</dbReference>
<dbReference type="Pfam" id="PF00512">
    <property type="entry name" value="HisKA"/>
    <property type="match status" value="1"/>
</dbReference>
<name>A0A1G8SUY6_9BACL</name>
<dbReference type="SUPFAM" id="SSF47384">
    <property type="entry name" value="Homodimeric domain of signal transducing histidine kinase"/>
    <property type="match status" value="1"/>
</dbReference>
<dbReference type="AlphaFoldDB" id="A0A1G8SUY6"/>
<reference evidence="12" key="1">
    <citation type="submission" date="2016-10" db="EMBL/GenBank/DDBJ databases">
        <authorList>
            <person name="Varghese N."/>
            <person name="Submissions S."/>
        </authorList>
    </citation>
    <scope>NUCLEOTIDE SEQUENCE [LARGE SCALE GENOMIC DNA]</scope>
    <source>
        <strain evidence="12">CGMCC 1.11012</strain>
    </source>
</reference>
<evidence type="ECO:0000313" key="11">
    <source>
        <dbReference type="EMBL" id="SDJ32575.1"/>
    </source>
</evidence>
<dbReference type="InterPro" id="IPR003594">
    <property type="entry name" value="HATPase_dom"/>
</dbReference>